<dbReference type="SUPFAM" id="SSF55729">
    <property type="entry name" value="Acyl-CoA N-acyltransferases (Nat)"/>
    <property type="match status" value="1"/>
</dbReference>
<feature type="domain" description="N-acetyltransferase" evidence="3">
    <location>
        <begin position="6"/>
        <end position="174"/>
    </location>
</feature>
<keyword evidence="1" id="KW-0808">Transferase</keyword>
<protein>
    <submittedName>
        <fullName evidence="4">GNAT family N-acetyltransferase</fullName>
    </submittedName>
</protein>
<evidence type="ECO:0000256" key="1">
    <source>
        <dbReference type="ARBA" id="ARBA00022679"/>
    </source>
</evidence>
<evidence type="ECO:0000313" key="4">
    <source>
        <dbReference type="EMBL" id="UVF17640.1"/>
    </source>
</evidence>
<evidence type="ECO:0000256" key="2">
    <source>
        <dbReference type="ARBA" id="ARBA00023315"/>
    </source>
</evidence>
<dbReference type="CDD" id="cd04301">
    <property type="entry name" value="NAT_SF"/>
    <property type="match status" value="1"/>
</dbReference>
<reference evidence="4" key="1">
    <citation type="submission" date="2022-08" db="EMBL/GenBank/DDBJ databases">
        <title>Microvirga terrae sp. nov., isolated from soil.</title>
        <authorList>
            <person name="Kim K.H."/>
            <person name="Seo Y.L."/>
            <person name="Kim J.M."/>
            <person name="Lee J.K."/>
            <person name="Han D.M."/>
            <person name="Jeon C.O."/>
        </authorList>
    </citation>
    <scope>NUCLEOTIDE SEQUENCE</scope>
    <source>
        <strain evidence="4">R24</strain>
    </source>
</reference>
<keyword evidence="2" id="KW-0012">Acyltransferase</keyword>
<dbReference type="RefSeq" id="WP_173946874.1">
    <property type="nucleotide sequence ID" value="NZ_CP102845.1"/>
</dbReference>
<dbReference type="InterPro" id="IPR016181">
    <property type="entry name" value="Acyl_CoA_acyltransferase"/>
</dbReference>
<organism evidence="4 5">
    <name type="scientific">Microvirga terrae</name>
    <dbReference type="NCBI Taxonomy" id="2740529"/>
    <lineage>
        <taxon>Bacteria</taxon>
        <taxon>Pseudomonadati</taxon>
        <taxon>Pseudomonadota</taxon>
        <taxon>Alphaproteobacteria</taxon>
        <taxon>Hyphomicrobiales</taxon>
        <taxon>Methylobacteriaceae</taxon>
        <taxon>Microvirga</taxon>
    </lineage>
</organism>
<dbReference type="PANTHER" id="PTHR43800:SF1">
    <property type="entry name" value="PEPTIDYL-LYSINE N-ACETYLTRANSFERASE YJAB"/>
    <property type="match status" value="1"/>
</dbReference>
<evidence type="ECO:0000259" key="3">
    <source>
        <dbReference type="PROSITE" id="PS51186"/>
    </source>
</evidence>
<dbReference type="Proteomes" id="UP001017257">
    <property type="component" value="Chromosome"/>
</dbReference>
<name>A0ABY5RKB8_9HYPH</name>
<gene>
    <name evidence="4" type="ORF">HPT29_013915</name>
</gene>
<dbReference type="PANTHER" id="PTHR43800">
    <property type="entry name" value="PEPTIDYL-LYSINE N-ACETYLTRANSFERASE YJAB"/>
    <property type="match status" value="1"/>
</dbReference>
<evidence type="ECO:0000313" key="5">
    <source>
        <dbReference type="Proteomes" id="UP001017257"/>
    </source>
</evidence>
<dbReference type="Pfam" id="PF00583">
    <property type="entry name" value="Acetyltransf_1"/>
    <property type="match status" value="1"/>
</dbReference>
<accession>A0ABY5RKB8</accession>
<proteinExistence type="predicted"/>
<dbReference type="EMBL" id="CP102845">
    <property type="protein sequence ID" value="UVF17640.1"/>
    <property type="molecule type" value="Genomic_DNA"/>
</dbReference>
<sequence length="174" mass="19033">MTAFRGSVRPARPGDLTKLAGVERSAASVFRDVGLAWLAEGGTMDSAVLAALCRDETVWVAADERDEPVGFLAAHELDGHLYIAEVSVAASCHRQGIGRRLVEAVIEHGRREEFDAITLTTYRDLPWNGPFYARLGFVEIDPEDARPGHRGKLRAEAEAGHDPARRCLMALKLV</sequence>
<dbReference type="PROSITE" id="PS51186">
    <property type="entry name" value="GNAT"/>
    <property type="match status" value="1"/>
</dbReference>
<keyword evidence="5" id="KW-1185">Reference proteome</keyword>
<dbReference type="Gene3D" id="3.40.630.30">
    <property type="match status" value="1"/>
</dbReference>
<dbReference type="InterPro" id="IPR000182">
    <property type="entry name" value="GNAT_dom"/>
</dbReference>